<dbReference type="GO" id="GO:0005634">
    <property type="term" value="C:nucleus"/>
    <property type="evidence" value="ECO:0007669"/>
    <property type="project" value="TreeGrafter"/>
</dbReference>
<name>A0A061BBH4_CYBFA</name>
<dbReference type="GO" id="GO:0016747">
    <property type="term" value="F:acyltransferase activity, transferring groups other than amino-acyl groups"/>
    <property type="evidence" value="ECO:0007669"/>
    <property type="project" value="InterPro"/>
</dbReference>
<sequence>MSMPSYFKLTEYRADQPFTVLIPPFTVLLKDGETTATIYPIHSADQLPPGLLAFLADEFNMEIERGDTFPYFETLDIEDFRKLWFDSFAAVMVLGEDPQLDHQRQWEKECLGTFHIRPNFPGRSSHISTGGFLVNAGIRGKGIGRTLVDCYLDWAPKLGYTSSMFNLVFESNVGARKIFEGLNFKRIGKIKAAGILKQHESAVDAFIYGKELVQAVEPSHATYRFDKIKYYLETGRYPPLIDRQEKSRLRSSAAHYKVINGKLMLNGREVISDPVKQLEICTDYHNVSHGGINKTTAAITERFHWARIKDTVGQAIRNCTTCRDPTKGMRRKKEPMPEHVKHAALQAATAAASSEALLHRTTHDNTTGQHTQSGQEYDGMVNNGLSSHSHRSQENLLHSDLAGLDIPSSILAAVENSQRMHQEEQVSQHQHRSHQHQPTSSSHSHSQHHTPQSEGETSHSQSHLQNFAEELASRTAHGHRTSQTTSSTGQSQGQSSSTQPSTQAQTQPSTQSQRLQFMDPHHTDQSHPMMHHDLQGDNDIPVDPEVSAFDTQEQGGQEIEIARALISANNEEAEQDADGDEALF</sequence>
<feature type="compositionally biased region" description="Polar residues" evidence="1">
    <location>
        <begin position="364"/>
        <end position="375"/>
    </location>
</feature>
<dbReference type="PROSITE" id="PS51186">
    <property type="entry name" value="GNAT"/>
    <property type="match status" value="1"/>
</dbReference>
<feature type="compositionally biased region" description="Basic and acidic residues" evidence="1">
    <location>
        <begin position="519"/>
        <end position="535"/>
    </location>
</feature>
<dbReference type="Gene3D" id="1.10.340.70">
    <property type="match status" value="1"/>
</dbReference>
<dbReference type="OrthoDB" id="10264707at2759"/>
<feature type="compositionally biased region" description="Polar residues" evidence="1">
    <location>
        <begin position="454"/>
        <end position="465"/>
    </location>
</feature>
<evidence type="ECO:0000259" key="2">
    <source>
        <dbReference type="PROSITE" id="PS51186"/>
    </source>
</evidence>
<feature type="compositionally biased region" description="Low complexity" evidence="1">
    <location>
        <begin position="436"/>
        <end position="453"/>
    </location>
</feature>
<gene>
    <name evidence="3" type="ORF">CYFA0S_17e00452g</name>
</gene>
<dbReference type="AlphaFoldDB" id="A0A061BBH4"/>
<feature type="compositionally biased region" description="Low complexity" evidence="1">
    <location>
        <begin position="481"/>
        <end position="513"/>
    </location>
</feature>
<dbReference type="InterPro" id="IPR000182">
    <property type="entry name" value="GNAT_dom"/>
</dbReference>
<proteinExistence type="predicted"/>
<reference evidence="3" key="1">
    <citation type="journal article" date="2014" name="Genome Announc.">
        <title>Genome sequence of the yeast Cyberlindnera fabianii (Hansenula fabianii).</title>
        <authorList>
            <person name="Freel K.C."/>
            <person name="Sarilar V."/>
            <person name="Neuveglise C."/>
            <person name="Devillers H."/>
            <person name="Friedrich A."/>
            <person name="Schacherer J."/>
        </authorList>
    </citation>
    <scope>NUCLEOTIDE SEQUENCE</scope>
    <source>
        <strain evidence="3">YJS4271</strain>
    </source>
</reference>
<dbReference type="PANTHER" id="PTHR43138:SF2">
    <property type="entry name" value="PROTEIN SPT10"/>
    <property type="match status" value="1"/>
</dbReference>
<dbReference type="VEuPathDB" id="FungiDB:BON22_1466"/>
<organism evidence="3">
    <name type="scientific">Cyberlindnera fabianii</name>
    <name type="common">Yeast</name>
    <name type="synonym">Hansenula fabianii</name>
    <dbReference type="NCBI Taxonomy" id="36022"/>
    <lineage>
        <taxon>Eukaryota</taxon>
        <taxon>Fungi</taxon>
        <taxon>Dikarya</taxon>
        <taxon>Ascomycota</taxon>
        <taxon>Saccharomycotina</taxon>
        <taxon>Saccharomycetes</taxon>
        <taxon>Phaffomycetales</taxon>
        <taxon>Phaffomycetaceae</taxon>
        <taxon>Cyberlindnera</taxon>
    </lineage>
</organism>
<feature type="region of interest" description="Disordered" evidence="1">
    <location>
        <begin position="364"/>
        <end position="394"/>
    </location>
</feature>
<dbReference type="SUPFAM" id="SSF55729">
    <property type="entry name" value="Acyl-CoA N-acyltransferases (Nat)"/>
    <property type="match status" value="1"/>
</dbReference>
<dbReference type="PANTHER" id="PTHR43138">
    <property type="entry name" value="ACETYLTRANSFERASE, GNAT FAMILY"/>
    <property type="match status" value="1"/>
</dbReference>
<accession>A0A061BBH4</accession>
<dbReference type="InterPro" id="IPR015416">
    <property type="entry name" value="Znf_H2C2_histone_UAS-bd"/>
</dbReference>
<dbReference type="PhylomeDB" id="A0A061BBH4"/>
<feature type="region of interest" description="Disordered" evidence="1">
    <location>
        <begin position="417"/>
        <end position="554"/>
    </location>
</feature>
<dbReference type="Gene3D" id="3.40.630.30">
    <property type="match status" value="1"/>
</dbReference>
<dbReference type="Pfam" id="PF00583">
    <property type="entry name" value="Acetyltransf_1"/>
    <property type="match status" value="1"/>
</dbReference>
<dbReference type="EMBL" id="LK052902">
    <property type="protein sequence ID" value="CDR45228.1"/>
    <property type="molecule type" value="Genomic_DNA"/>
</dbReference>
<protein>
    <submittedName>
        <fullName evidence="3">CYFA0S17e00452g1_1</fullName>
    </submittedName>
</protein>
<dbReference type="Pfam" id="PF09337">
    <property type="entry name" value="zf-H2C2"/>
    <property type="match status" value="1"/>
</dbReference>
<evidence type="ECO:0000313" key="3">
    <source>
        <dbReference type="EMBL" id="CDR45228.1"/>
    </source>
</evidence>
<feature type="domain" description="N-acetyltransferase" evidence="2">
    <location>
        <begin position="67"/>
        <end position="213"/>
    </location>
</feature>
<dbReference type="InterPro" id="IPR016181">
    <property type="entry name" value="Acyl_CoA_acyltransferase"/>
</dbReference>
<evidence type="ECO:0000256" key="1">
    <source>
        <dbReference type="SAM" id="MobiDB-lite"/>
    </source>
</evidence>
<dbReference type="InterPro" id="IPR052742">
    <property type="entry name" value="Mito_N-acetyltransferase"/>
</dbReference>